<sequence length="73" mass="8570">MNQEIYEELLFARTLITDTKGESIFHVLKDNISSYRWSTCHGWSLSWIYKLFKIKCVRGVSNTLHHPSTTFSC</sequence>
<accession>A0A9P0P2V8</accession>
<reference evidence="1" key="1">
    <citation type="submission" date="2022-03" db="EMBL/GenBank/DDBJ databases">
        <authorList>
            <person name="Sayadi A."/>
        </authorList>
    </citation>
    <scope>NUCLEOTIDE SEQUENCE</scope>
</reference>
<dbReference type="AlphaFoldDB" id="A0A9P0P2V8"/>
<keyword evidence="2" id="KW-1185">Reference proteome</keyword>
<dbReference type="EMBL" id="CAKOFQ010006706">
    <property type="protein sequence ID" value="CAH1963192.1"/>
    <property type="molecule type" value="Genomic_DNA"/>
</dbReference>
<protein>
    <submittedName>
        <fullName evidence="1">Uncharacterized protein</fullName>
    </submittedName>
</protein>
<organism evidence="1 2">
    <name type="scientific">Acanthoscelides obtectus</name>
    <name type="common">Bean weevil</name>
    <name type="synonym">Bruchus obtectus</name>
    <dbReference type="NCBI Taxonomy" id="200917"/>
    <lineage>
        <taxon>Eukaryota</taxon>
        <taxon>Metazoa</taxon>
        <taxon>Ecdysozoa</taxon>
        <taxon>Arthropoda</taxon>
        <taxon>Hexapoda</taxon>
        <taxon>Insecta</taxon>
        <taxon>Pterygota</taxon>
        <taxon>Neoptera</taxon>
        <taxon>Endopterygota</taxon>
        <taxon>Coleoptera</taxon>
        <taxon>Polyphaga</taxon>
        <taxon>Cucujiformia</taxon>
        <taxon>Chrysomeloidea</taxon>
        <taxon>Chrysomelidae</taxon>
        <taxon>Bruchinae</taxon>
        <taxon>Bruchini</taxon>
        <taxon>Acanthoscelides</taxon>
    </lineage>
</organism>
<dbReference type="Proteomes" id="UP001152888">
    <property type="component" value="Unassembled WGS sequence"/>
</dbReference>
<comment type="caution">
    <text evidence="1">The sequence shown here is derived from an EMBL/GenBank/DDBJ whole genome shotgun (WGS) entry which is preliminary data.</text>
</comment>
<proteinExistence type="predicted"/>
<gene>
    <name evidence="1" type="ORF">ACAOBT_LOCUS5057</name>
</gene>
<evidence type="ECO:0000313" key="1">
    <source>
        <dbReference type="EMBL" id="CAH1963192.1"/>
    </source>
</evidence>
<name>A0A9P0P2V8_ACAOB</name>
<evidence type="ECO:0000313" key="2">
    <source>
        <dbReference type="Proteomes" id="UP001152888"/>
    </source>
</evidence>